<dbReference type="EMBL" id="NKUF01000002">
    <property type="protein sequence ID" value="PYD64467.1"/>
    <property type="molecule type" value="Genomic_DNA"/>
</dbReference>
<dbReference type="RefSeq" id="WP_110912289.1">
    <property type="nucleotide sequence ID" value="NZ_NKUF01000002.1"/>
</dbReference>
<dbReference type="Proteomes" id="UP000248301">
    <property type="component" value="Unassembled WGS sequence"/>
</dbReference>
<organism evidence="1 2">
    <name type="scientific">Gluconacetobacter entanii</name>
    <dbReference type="NCBI Taxonomy" id="108528"/>
    <lineage>
        <taxon>Bacteria</taxon>
        <taxon>Pseudomonadati</taxon>
        <taxon>Pseudomonadota</taxon>
        <taxon>Alphaproteobacteria</taxon>
        <taxon>Acetobacterales</taxon>
        <taxon>Acetobacteraceae</taxon>
        <taxon>Gluconacetobacter</taxon>
    </lineage>
</organism>
<sequence>MSPGLLSIGSAGAVAFVARMVRESGIPVTWIRSGKGLRARACWLPDGFAPSNGVSGHEQSPVGLTFGRRTPTTACHHGATARFLQALRMFMSLTRARRDGIVA</sequence>
<accession>A0A318QEN8</accession>
<comment type="caution">
    <text evidence="1">The sequence shown here is derived from an EMBL/GenBank/DDBJ whole genome shotgun (WGS) entry which is preliminary data.</text>
</comment>
<evidence type="ECO:0000313" key="2">
    <source>
        <dbReference type="Proteomes" id="UP000248301"/>
    </source>
</evidence>
<gene>
    <name evidence="1" type="ORF">CFR72_01390</name>
</gene>
<protein>
    <submittedName>
        <fullName evidence="1">Uncharacterized protein</fullName>
    </submittedName>
</protein>
<reference evidence="1 2" key="1">
    <citation type="submission" date="2017-07" db="EMBL/GenBank/DDBJ databases">
        <title>A draft genome sequence of Gluconacetobacter entanii LTH 4560.</title>
        <authorList>
            <person name="Skraban J."/>
            <person name="Cleenwerck I."/>
            <person name="Vandamme P."/>
            <person name="Trcek J."/>
        </authorList>
    </citation>
    <scope>NUCLEOTIDE SEQUENCE [LARGE SCALE GENOMIC DNA]</scope>
    <source>
        <strain evidence="1 2">LTH 4560</strain>
    </source>
</reference>
<evidence type="ECO:0000313" key="1">
    <source>
        <dbReference type="EMBL" id="PYD64467.1"/>
    </source>
</evidence>
<name>A0A318QEN8_9PROT</name>
<proteinExistence type="predicted"/>
<dbReference type="AlphaFoldDB" id="A0A318QEN8"/>